<accession>A0A2S5B9Q6</accession>
<dbReference type="GO" id="GO:0016787">
    <property type="term" value="F:hydrolase activity"/>
    <property type="evidence" value="ECO:0007669"/>
    <property type="project" value="UniProtKB-KW"/>
</dbReference>
<evidence type="ECO:0000256" key="1">
    <source>
        <dbReference type="SAM" id="MobiDB-lite"/>
    </source>
</evidence>
<feature type="region of interest" description="Disordered" evidence="1">
    <location>
        <begin position="87"/>
        <end position="106"/>
    </location>
</feature>
<organism evidence="2 3">
    <name type="scientific">Rhodotorula taiwanensis</name>
    <dbReference type="NCBI Taxonomy" id="741276"/>
    <lineage>
        <taxon>Eukaryota</taxon>
        <taxon>Fungi</taxon>
        <taxon>Dikarya</taxon>
        <taxon>Basidiomycota</taxon>
        <taxon>Pucciniomycotina</taxon>
        <taxon>Microbotryomycetes</taxon>
        <taxon>Sporidiobolales</taxon>
        <taxon>Sporidiobolaceae</taxon>
        <taxon>Rhodotorula</taxon>
    </lineage>
</organism>
<feature type="compositionally biased region" description="Polar residues" evidence="1">
    <location>
        <begin position="586"/>
        <end position="600"/>
    </location>
</feature>
<dbReference type="InterPro" id="IPR029058">
    <property type="entry name" value="AB_hydrolase_fold"/>
</dbReference>
<dbReference type="InterPro" id="IPR050471">
    <property type="entry name" value="AB_hydrolase"/>
</dbReference>
<feature type="compositionally biased region" description="Polar residues" evidence="1">
    <location>
        <begin position="659"/>
        <end position="674"/>
    </location>
</feature>
<dbReference type="EMBL" id="PJQD01000036">
    <property type="protein sequence ID" value="POY73502.1"/>
    <property type="molecule type" value="Genomic_DNA"/>
</dbReference>
<protein>
    <submittedName>
        <fullName evidence="2">A/B superfamily hydrolase</fullName>
    </submittedName>
</protein>
<feature type="compositionally biased region" description="Low complexity" evidence="1">
    <location>
        <begin position="643"/>
        <end position="658"/>
    </location>
</feature>
<dbReference type="Gene3D" id="3.40.50.1820">
    <property type="entry name" value="alpha/beta hydrolase"/>
    <property type="match status" value="1"/>
</dbReference>
<feature type="region of interest" description="Disordered" evidence="1">
    <location>
        <begin position="124"/>
        <end position="161"/>
    </location>
</feature>
<dbReference type="SUPFAM" id="SSF53474">
    <property type="entry name" value="alpha/beta-Hydrolases"/>
    <property type="match status" value="1"/>
</dbReference>
<dbReference type="AlphaFoldDB" id="A0A2S5B9Q6"/>
<keyword evidence="2" id="KW-0378">Hydrolase</keyword>
<evidence type="ECO:0000313" key="3">
    <source>
        <dbReference type="Proteomes" id="UP000237144"/>
    </source>
</evidence>
<evidence type="ECO:0000313" key="2">
    <source>
        <dbReference type="EMBL" id="POY73502.1"/>
    </source>
</evidence>
<dbReference type="STRING" id="741276.A0A2S5B9Q6"/>
<name>A0A2S5B9Q6_9BASI</name>
<feature type="compositionally biased region" description="Basic residues" evidence="1">
    <location>
        <begin position="38"/>
        <end position="49"/>
    </location>
</feature>
<feature type="compositionally biased region" description="Low complexity" evidence="1">
    <location>
        <begin position="549"/>
        <end position="565"/>
    </location>
</feature>
<reference evidence="2 3" key="1">
    <citation type="journal article" date="2018" name="Front. Microbiol.">
        <title>Prospects for Fungal Bioremediation of Acidic Radioactive Waste Sites: Characterization and Genome Sequence of Rhodotorula taiwanensis MD1149.</title>
        <authorList>
            <person name="Tkavc R."/>
            <person name="Matrosova V.Y."/>
            <person name="Grichenko O.E."/>
            <person name="Gostincar C."/>
            <person name="Volpe R.P."/>
            <person name="Klimenkova P."/>
            <person name="Gaidamakova E.K."/>
            <person name="Zhou C.E."/>
            <person name="Stewart B.J."/>
            <person name="Lyman M.G."/>
            <person name="Malfatti S.A."/>
            <person name="Rubinfeld B."/>
            <person name="Courtot M."/>
            <person name="Singh J."/>
            <person name="Dalgard C.L."/>
            <person name="Hamilton T."/>
            <person name="Frey K.G."/>
            <person name="Gunde-Cimerman N."/>
            <person name="Dugan L."/>
            <person name="Daly M.J."/>
        </authorList>
    </citation>
    <scope>NUCLEOTIDE SEQUENCE [LARGE SCALE GENOMIC DNA]</scope>
    <source>
        <strain evidence="2 3">MD1149</strain>
    </source>
</reference>
<proteinExistence type="predicted"/>
<dbReference type="PANTHER" id="PTHR43433:SF10">
    <property type="entry name" value="AB HYDROLASE-1 DOMAIN-CONTAINING PROTEIN"/>
    <property type="match status" value="1"/>
</dbReference>
<gene>
    <name evidence="2" type="ORF">BMF94_3439</name>
</gene>
<feature type="compositionally biased region" description="Pro residues" evidence="1">
    <location>
        <begin position="143"/>
        <end position="153"/>
    </location>
</feature>
<feature type="region of interest" description="Disordered" evidence="1">
    <location>
        <begin position="491"/>
        <end position="686"/>
    </location>
</feature>
<comment type="caution">
    <text evidence="2">The sequence shown here is derived from an EMBL/GenBank/DDBJ whole genome shotgun (WGS) entry which is preliminary data.</text>
</comment>
<dbReference type="Proteomes" id="UP000237144">
    <property type="component" value="Unassembled WGS sequence"/>
</dbReference>
<dbReference type="OrthoDB" id="435520at2759"/>
<dbReference type="PANTHER" id="PTHR43433">
    <property type="entry name" value="HYDROLASE, ALPHA/BETA FOLD FAMILY PROTEIN"/>
    <property type="match status" value="1"/>
</dbReference>
<sequence>MADSYKIALTLPSYAADPRAFPRGPCAVAPMATSTAPRSHKPVRIRRSSPSKPRTDDLTGAPDELRQAALRAWDRPWMTAFASLEDERPLSDSHASPLIGPSGNSPPKVEELIARMRAQRLAAGSPALGGGGTLAPPLDLTPRVPPPSTPTPAPKRKSLTLRSPTFPISLDKPLPYVPFPPSNYHDDDRALLLSPSGRAKTIEEIITEYAPSALSPRLRGEDPMLRERQRYESEASQTSSEALRLEIDRVDRARTSAFGLVPGLRATSTGRDDNATPRPPAAGFVDEPTAEHADPVAFPMLSDPATAGLDRLLRSPRLTRIATLRQPGPHAGVRVSYADVGDPSGHPVIVFLGLASIRYLVALFDELAASLGLRVLCFDRWALGKTTAVPDSQRGFSPWADIVAELVSPSQLNLSRFSILAHSAGAPYAIAAALHPTLASQISGSLHLLAPWVVNPHAAHDSLAGVYKLLKYVPSGVIKSAQQAERKVQSWKLGKMPTSPAAAPVGYTKPAKGEDEAEEERTASPLRGTPTRHRKRNSLVGGLGGLFGPTSPKPESATTTTPSPTRSKRFSFMSTASSGRDRPASVRTSSTRSGTDTVSGSPVRATALPNGFAVPADEKGNLPSPTRFSGLLSPGSPSPPAYRRGSSASTVGSSLSRTTSPGQALSPVSSATTADSRDAGDPSKATIPPAFLIEGLMRASHAESLSGSTSDLLVLLDRVPGSTKRDPLDYQQVRHPVKVWYGTRDERISYASIEWLERELRAGAIARGAATTERECERACTVKLVERAGHSLMADANVMYQVLYSLSSESITKS</sequence>
<feature type="region of interest" description="Disordered" evidence="1">
    <location>
        <begin position="28"/>
        <end position="61"/>
    </location>
</feature>
<keyword evidence="3" id="KW-1185">Reference proteome</keyword>